<dbReference type="Pfam" id="PF00534">
    <property type="entry name" value="Glycos_transf_1"/>
    <property type="match status" value="1"/>
</dbReference>
<dbReference type="Proteomes" id="UP001365619">
    <property type="component" value="Unassembled WGS sequence"/>
</dbReference>
<keyword evidence="3" id="KW-1185">Reference proteome</keyword>
<dbReference type="RefSeq" id="WP_185913295.1">
    <property type="nucleotide sequence ID" value="NZ_JBBAGV010000003.1"/>
</dbReference>
<sequence>MKKICLIGQFPPPIHGLSKALETIIQSEYLKKKYELKYIDIKDNKKILSNLKKIEKMNVDMYYLTISQTKFGNLRDMVILWRLLRKNKKVIIHYHGGYYKELYNSLNPLQKGINTKLISKIDIMVALSHGLKKIFEDVIDYKKIRVCENYVEDSSLINDKEFDMKMTSMDEENRKLEVVYLSNFIKTKGYYDLLESANQLKGKDVLFHFAGGFFSQQEEDAFLNYIQKNSLQDSVIYHGVVKGVQKKELLLKSDIFVLPTYYPKEGQPISIIEAMGNGLAIITTKHAGIPDIVSEKNGYLINAQSPNEISKAINDVLYDRNRLKEFAKENRVHALKEFKEIDYIKRIEKIFDEVLNHES</sequence>
<reference evidence="2 3" key="1">
    <citation type="submission" date="2024-03" db="EMBL/GenBank/DDBJ databases">
        <title>A Rare Waterborne Outbreak of Bacillus cereus in China: Epidemiologic Survey, Genomic Insights and Virulence Characteristics.</title>
        <authorList>
            <person name="Wang S."/>
        </authorList>
    </citation>
    <scope>NUCLEOTIDE SEQUENCE [LARGE SCALE GENOMIC DNA]</scope>
    <source>
        <strain evidence="2 3">BC008</strain>
    </source>
</reference>
<dbReference type="CDD" id="cd03801">
    <property type="entry name" value="GT4_PimA-like"/>
    <property type="match status" value="1"/>
</dbReference>
<dbReference type="PANTHER" id="PTHR12526">
    <property type="entry name" value="GLYCOSYLTRANSFERASE"/>
    <property type="match status" value="1"/>
</dbReference>
<feature type="domain" description="Glycosyl transferase family 1" evidence="1">
    <location>
        <begin position="172"/>
        <end position="331"/>
    </location>
</feature>
<accession>A0ABU8HTV4</accession>
<dbReference type="Gene3D" id="3.40.50.2000">
    <property type="entry name" value="Glycogen Phosphorylase B"/>
    <property type="match status" value="2"/>
</dbReference>
<keyword evidence="2" id="KW-0808">Transferase</keyword>
<evidence type="ECO:0000259" key="1">
    <source>
        <dbReference type="Pfam" id="PF00534"/>
    </source>
</evidence>
<gene>
    <name evidence="2" type="ORF">WBS43_13545</name>
</gene>
<dbReference type="GO" id="GO:0016757">
    <property type="term" value="F:glycosyltransferase activity"/>
    <property type="evidence" value="ECO:0007669"/>
    <property type="project" value="UniProtKB-KW"/>
</dbReference>
<proteinExistence type="predicted"/>
<name>A0ABU8HTV4_9BACI</name>
<dbReference type="SUPFAM" id="SSF53756">
    <property type="entry name" value="UDP-Glycosyltransferase/glycogen phosphorylase"/>
    <property type="match status" value="1"/>
</dbReference>
<dbReference type="InterPro" id="IPR001296">
    <property type="entry name" value="Glyco_trans_1"/>
</dbReference>
<protein>
    <submittedName>
        <fullName evidence="2">Glycosyltransferase family 4 protein</fullName>
        <ecNumber evidence="2">2.4.-.-</ecNumber>
    </submittedName>
</protein>
<dbReference type="EC" id="2.4.-.-" evidence="2"/>
<keyword evidence="2" id="KW-0328">Glycosyltransferase</keyword>
<dbReference type="PANTHER" id="PTHR12526:SF630">
    <property type="entry name" value="GLYCOSYLTRANSFERASE"/>
    <property type="match status" value="1"/>
</dbReference>
<dbReference type="EMBL" id="JBBAGW010000003">
    <property type="protein sequence ID" value="MEI5929745.1"/>
    <property type="molecule type" value="Genomic_DNA"/>
</dbReference>
<organism evidence="2 3">
    <name type="scientific">Bacillus luti</name>
    <dbReference type="NCBI Taxonomy" id="2026191"/>
    <lineage>
        <taxon>Bacteria</taxon>
        <taxon>Bacillati</taxon>
        <taxon>Bacillota</taxon>
        <taxon>Bacilli</taxon>
        <taxon>Bacillales</taxon>
        <taxon>Bacillaceae</taxon>
        <taxon>Bacillus</taxon>
        <taxon>Bacillus cereus group</taxon>
    </lineage>
</organism>
<comment type="caution">
    <text evidence="2">The sequence shown here is derived from an EMBL/GenBank/DDBJ whole genome shotgun (WGS) entry which is preliminary data.</text>
</comment>
<evidence type="ECO:0000313" key="3">
    <source>
        <dbReference type="Proteomes" id="UP001365619"/>
    </source>
</evidence>
<evidence type="ECO:0000313" key="2">
    <source>
        <dbReference type="EMBL" id="MEI5929745.1"/>
    </source>
</evidence>